<dbReference type="Proteomes" id="UP000294344">
    <property type="component" value="Chromosome"/>
</dbReference>
<evidence type="ECO:0000313" key="2">
    <source>
        <dbReference type="EMBL" id="VFP81671.1"/>
    </source>
</evidence>
<organism evidence="2 3">
    <name type="scientific">Buchnera aphidicola</name>
    <name type="common">Cinara curvipes</name>
    <dbReference type="NCBI Taxonomy" id="2518975"/>
    <lineage>
        <taxon>Bacteria</taxon>
        <taxon>Pseudomonadati</taxon>
        <taxon>Pseudomonadota</taxon>
        <taxon>Gammaproteobacteria</taxon>
        <taxon>Enterobacterales</taxon>
        <taxon>Erwiniaceae</taxon>
        <taxon>Buchnera</taxon>
    </lineage>
</organism>
<protein>
    <submittedName>
        <fullName evidence="2">Co-chaperone protein HscB</fullName>
    </submittedName>
</protein>
<dbReference type="InterPro" id="IPR004640">
    <property type="entry name" value="HscB"/>
</dbReference>
<dbReference type="GO" id="GO:0044571">
    <property type="term" value="P:[2Fe-2S] cluster assembly"/>
    <property type="evidence" value="ECO:0007669"/>
    <property type="project" value="InterPro"/>
</dbReference>
<accession>A0A451D740</accession>
<dbReference type="GO" id="GO:0051259">
    <property type="term" value="P:protein complex oligomerization"/>
    <property type="evidence" value="ECO:0007669"/>
    <property type="project" value="InterPro"/>
</dbReference>
<evidence type="ECO:0000256" key="1">
    <source>
        <dbReference type="ARBA" id="ARBA00023186"/>
    </source>
</evidence>
<proteinExistence type="predicted"/>
<keyword evidence="1" id="KW-0143">Chaperone</keyword>
<dbReference type="AlphaFoldDB" id="A0A451D740"/>
<name>A0A451D740_9GAMM</name>
<dbReference type="PANTHER" id="PTHR14021:SF15">
    <property type="entry name" value="IRON-SULFUR CLUSTER CO-CHAPERONE PROTEIN HSCB"/>
    <property type="match status" value="1"/>
</dbReference>
<dbReference type="InterPro" id="IPR036386">
    <property type="entry name" value="HscB_C_sf"/>
</dbReference>
<dbReference type="GO" id="GO:0001671">
    <property type="term" value="F:ATPase activator activity"/>
    <property type="evidence" value="ECO:0007669"/>
    <property type="project" value="InterPro"/>
</dbReference>
<sequence length="176" mass="21727">MNYFHLFQLPQQFEIDKQILINTFYELQKKYHPDMCNKKILHKKNQLSMAIKINQGFNILNNKFTRANYLLKIYKKKFSFKENHTINEKEILLEKFKLYEKIQKIKNKPNSYKKINFFIKKIKNKLSFNFQNFNKNIKEKKINSANKIFFHISFIYKILQKLKKIKKIMYKKKEKK</sequence>
<gene>
    <name evidence="2" type="primary">hscB</name>
    <name evidence="2" type="ORF">BUCICURV3402_404</name>
</gene>
<dbReference type="OrthoDB" id="287587at2"/>
<dbReference type="RefSeq" id="WP_154029425.1">
    <property type="nucleotide sequence ID" value="NZ_LR217710.1"/>
</dbReference>
<dbReference type="Gene3D" id="1.20.1280.20">
    <property type="entry name" value="HscB, C-terminal domain"/>
    <property type="match status" value="1"/>
</dbReference>
<dbReference type="GO" id="GO:0051087">
    <property type="term" value="F:protein-folding chaperone binding"/>
    <property type="evidence" value="ECO:0007669"/>
    <property type="project" value="InterPro"/>
</dbReference>
<dbReference type="InterPro" id="IPR036869">
    <property type="entry name" value="J_dom_sf"/>
</dbReference>
<dbReference type="Gene3D" id="1.10.287.110">
    <property type="entry name" value="DnaJ domain"/>
    <property type="match status" value="1"/>
</dbReference>
<dbReference type="SUPFAM" id="SSF46565">
    <property type="entry name" value="Chaperone J-domain"/>
    <property type="match status" value="1"/>
</dbReference>
<dbReference type="EMBL" id="LR217710">
    <property type="protein sequence ID" value="VFP81671.1"/>
    <property type="molecule type" value="Genomic_DNA"/>
</dbReference>
<reference evidence="2 3" key="1">
    <citation type="submission" date="2019-02" db="EMBL/GenBank/DDBJ databases">
        <authorList>
            <person name="Manzano-Marin A."/>
            <person name="Manzano-Marin A."/>
        </authorList>
    </citation>
    <scope>NUCLEOTIDE SEQUENCE [LARGE SCALE GENOMIC DNA]</scope>
    <source>
        <strain evidence="2 3">BuCicurvipes</strain>
    </source>
</reference>
<evidence type="ECO:0000313" key="3">
    <source>
        <dbReference type="Proteomes" id="UP000294344"/>
    </source>
</evidence>
<dbReference type="SUPFAM" id="SSF47144">
    <property type="entry name" value="HSC20 (HSCB), C-terminal oligomerisation domain"/>
    <property type="match status" value="1"/>
</dbReference>
<dbReference type="PANTHER" id="PTHR14021">
    <property type="entry name" value="IRON-SULFUR CLUSTER CO-CHAPERONE PROTEIN HSCB"/>
    <property type="match status" value="1"/>
</dbReference>
<dbReference type="NCBIfam" id="TIGR00714">
    <property type="entry name" value="hscB"/>
    <property type="match status" value="1"/>
</dbReference>